<evidence type="ECO:0000256" key="9">
    <source>
        <dbReference type="ARBA" id="ARBA00049940"/>
    </source>
</evidence>
<keyword evidence="4 10" id="KW-1133">Transmembrane helix</keyword>
<feature type="transmembrane region" description="Helical" evidence="10">
    <location>
        <begin position="15"/>
        <end position="39"/>
    </location>
</feature>
<comment type="caution">
    <text evidence="11">The sequence shown here is derived from an EMBL/GenBank/DDBJ whole genome shotgun (WGS) entry which is preliminary data.</text>
</comment>
<evidence type="ECO:0000256" key="2">
    <source>
        <dbReference type="ARBA" id="ARBA00022475"/>
    </source>
</evidence>
<comment type="function">
    <text evidence="9 10">Fluoride-specific ion channel. Important for reducing fluoride concentration in the cell, thus reducing its toxicity.</text>
</comment>
<dbReference type="Pfam" id="PF02537">
    <property type="entry name" value="CRCB"/>
    <property type="match status" value="1"/>
</dbReference>
<dbReference type="HAMAP" id="MF_00454">
    <property type="entry name" value="FluC"/>
    <property type="match status" value="1"/>
</dbReference>
<dbReference type="EMBL" id="BLIR01000001">
    <property type="protein sequence ID" value="GFE37337.1"/>
    <property type="molecule type" value="Genomic_DNA"/>
</dbReference>
<comment type="catalytic activity">
    <reaction evidence="8">
        <text>fluoride(in) = fluoride(out)</text>
        <dbReference type="Rhea" id="RHEA:76159"/>
        <dbReference type="ChEBI" id="CHEBI:17051"/>
    </reaction>
    <physiologicalReaction direction="left-to-right" evidence="8">
        <dbReference type="Rhea" id="RHEA:76160"/>
    </physiologicalReaction>
</comment>
<reference evidence="11 12" key="1">
    <citation type="submission" date="2019-12" db="EMBL/GenBank/DDBJ databases">
        <title>Whole genome shotgun sequence of Streptomyces tubercidicus NBRC 13090.</title>
        <authorList>
            <person name="Ichikawa N."/>
            <person name="Kimura A."/>
            <person name="Kitahashi Y."/>
            <person name="Komaki H."/>
            <person name="Tamura T."/>
        </authorList>
    </citation>
    <scope>NUCLEOTIDE SEQUENCE [LARGE SCALE GENOMIC DNA]</scope>
    <source>
        <strain evidence="11 12">NBRC 13090</strain>
    </source>
</reference>
<dbReference type="GO" id="GO:0046872">
    <property type="term" value="F:metal ion binding"/>
    <property type="evidence" value="ECO:0007669"/>
    <property type="project" value="UniProtKB-KW"/>
</dbReference>
<organism evidence="11 12">
    <name type="scientific">Streptomyces tubercidicus</name>
    <dbReference type="NCBI Taxonomy" id="47759"/>
    <lineage>
        <taxon>Bacteria</taxon>
        <taxon>Bacillati</taxon>
        <taxon>Actinomycetota</taxon>
        <taxon>Actinomycetes</taxon>
        <taxon>Kitasatosporales</taxon>
        <taxon>Streptomycetaceae</taxon>
        <taxon>Streptomyces</taxon>
    </lineage>
</organism>
<comment type="subcellular location">
    <subcellularLocation>
        <location evidence="1 10">Cell membrane</location>
        <topology evidence="1 10">Multi-pass membrane protein</topology>
    </subcellularLocation>
</comment>
<feature type="transmembrane region" description="Helical" evidence="10">
    <location>
        <begin position="45"/>
        <end position="68"/>
    </location>
</feature>
<evidence type="ECO:0000256" key="5">
    <source>
        <dbReference type="ARBA" id="ARBA00023136"/>
    </source>
</evidence>
<evidence type="ECO:0000256" key="4">
    <source>
        <dbReference type="ARBA" id="ARBA00022989"/>
    </source>
</evidence>
<dbReference type="InterPro" id="IPR003691">
    <property type="entry name" value="FluC"/>
</dbReference>
<comment type="activity regulation">
    <text evidence="10">Na(+) is not transported, but it plays an essential structural role and its presence is essential for fluoride channel function.</text>
</comment>
<dbReference type="PANTHER" id="PTHR28259">
    <property type="entry name" value="FLUORIDE EXPORT PROTEIN 1-RELATED"/>
    <property type="match status" value="1"/>
</dbReference>
<evidence type="ECO:0000313" key="11">
    <source>
        <dbReference type="EMBL" id="GFE37337.1"/>
    </source>
</evidence>
<dbReference type="PANTHER" id="PTHR28259:SF1">
    <property type="entry name" value="FLUORIDE EXPORT PROTEIN 1-RELATED"/>
    <property type="match status" value="1"/>
</dbReference>
<dbReference type="RefSeq" id="WP_159743427.1">
    <property type="nucleotide sequence ID" value="NZ_BLIR01000001.1"/>
</dbReference>
<keyword evidence="10" id="KW-0406">Ion transport</keyword>
<feature type="binding site" evidence="10">
    <location>
        <position position="91"/>
    </location>
    <ligand>
        <name>Na(+)</name>
        <dbReference type="ChEBI" id="CHEBI:29101"/>
        <note>structural</note>
    </ligand>
</feature>
<protein>
    <recommendedName>
        <fullName evidence="10">Fluoride-specific ion channel FluC</fullName>
    </recommendedName>
</protein>
<feature type="transmembrane region" description="Helical" evidence="10">
    <location>
        <begin position="110"/>
        <end position="133"/>
    </location>
</feature>
<keyword evidence="10" id="KW-0813">Transport</keyword>
<evidence type="ECO:0000256" key="6">
    <source>
        <dbReference type="ARBA" id="ARBA00023303"/>
    </source>
</evidence>
<dbReference type="AlphaFoldDB" id="A0A640UNJ1"/>
<comment type="similarity">
    <text evidence="7 10">Belongs to the fluoride channel Fluc/FEX (TC 1.A.43) family.</text>
</comment>
<name>A0A640UNJ1_9ACTN</name>
<dbReference type="GO" id="GO:0062054">
    <property type="term" value="F:fluoride channel activity"/>
    <property type="evidence" value="ECO:0007669"/>
    <property type="project" value="UniProtKB-UniRule"/>
</dbReference>
<gene>
    <name evidence="11" type="primary">crcB1</name>
    <name evidence="10" type="synonym">crcB</name>
    <name evidence="10" type="synonym">fluC</name>
    <name evidence="11" type="ORF">Stube_20100</name>
</gene>
<evidence type="ECO:0000256" key="7">
    <source>
        <dbReference type="ARBA" id="ARBA00035120"/>
    </source>
</evidence>
<evidence type="ECO:0000256" key="1">
    <source>
        <dbReference type="ARBA" id="ARBA00004651"/>
    </source>
</evidence>
<dbReference type="GeneID" id="96283148"/>
<sequence>MNERHCRVAPWQGQWPVIGVVAAGGGIGAAARYGAVLLWPTGDGAFPWTILAVNVVGCALMGVLMVMVTEVWPAHRLVRPFLGTGVLGGFTTFSTYAVDIQRLIDAGHPAAAMATLAGTVLAALAAVWGGVTGTRALLALRRRTV</sequence>
<evidence type="ECO:0000256" key="3">
    <source>
        <dbReference type="ARBA" id="ARBA00022692"/>
    </source>
</evidence>
<evidence type="ECO:0000256" key="10">
    <source>
        <dbReference type="HAMAP-Rule" id="MF_00454"/>
    </source>
</evidence>
<keyword evidence="3 10" id="KW-0812">Transmembrane</keyword>
<dbReference type="GO" id="GO:0140114">
    <property type="term" value="P:cellular detoxification of fluoride"/>
    <property type="evidence" value="ECO:0007669"/>
    <property type="project" value="UniProtKB-UniRule"/>
</dbReference>
<keyword evidence="5 10" id="KW-0472">Membrane</keyword>
<evidence type="ECO:0000313" key="12">
    <source>
        <dbReference type="Proteomes" id="UP000431826"/>
    </source>
</evidence>
<feature type="binding site" evidence="10">
    <location>
        <position position="88"/>
    </location>
    <ligand>
        <name>Na(+)</name>
        <dbReference type="ChEBI" id="CHEBI:29101"/>
        <note>structural</note>
    </ligand>
</feature>
<keyword evidence="2 10" id="KW-1003">Cell membrane</keyword>
<keyword evidence="6 10" id="KW-0407">Ion channel</keyword>
<dbReference type="OrthoDB" id="4408652at2"/>
<keyword evidence="10" id="KW-0915">Sodium</keyword>
<keyword evidence="12" id="KW-1185">Reference proteome</keyword>
<keyword evidence="10" id="KW-0479">Metal-binding</keyword>
<dbReference type="GO" id="GO:0005886">
    <property type="term" value="C:plasma membrane"/>
    <property type="evidence" value="ECO:0007669"/>
    <property type="project" value="UniProtKB-SubCell"/>
</dbReference>
<accession>A0A640UNJ1</accession>
<feature type="transmembrane region" description="Helical" evidence="10">
    <location>
        <begin position="80"/>
        <end position="98"/>
    </location>
</feature>
<dbReference type="Proteomes" id="UP000431826">
    <property type="component" value="Unassembled WGS sequence"/>
</dbReference>
<proteinExistence type="inferred from homology"/>
<evidence type="ECO:0000256" key="8">
    <source>
        <dbReference type="ARBA" id="ARBA00035585"/>
    </source>
</evidence>